<evidence type="ECO:0000259" key="2">
    <source>
        <dbReference type="PROSITE" id="PS50943"/>
    </source>
</evidence>
<dbReference type="PANTHER" id="PTHR46797">
    <property type="entry name" value="HTH-TYPE TRANSCRIPTIONAL REGULATOR"/>
    <property type="match status" value="1"/>
</dbReference>
<protein>
    <recommendedName>
        <fullName evidence="2">HTH cro/C1-type domain-containing protein</fullName>
    </recommendedName>
</protein>
<accession>A0A6J4R4Q5</accession>
<dbReference type="Gene3D" id="2.60.120.10">
    <property type="entry name" value="Jelly Rolls"/>
    <property type="match status" value="1"/>
</dbReference>
<dbReference type="InterPro" id="IPR010982">
    <property type="entry name" value="Lambda_DNA-bd_dom_sf"/>
</dbReference>
<dbReference type="CDD" id="cd02209">
    <property type="entry name" value="cupin_XRE_C"/>
    <property type="match status" value="1"/>
</dbReference>
<dbReference type="EMBL" id="CADCVE010000066">
    <property type="protein sequence ID" value="CAA9458974.1"/>
    <property type="molecule type" value="Genomic_DNA"/>
</dbReference>
<dbReference type="InterPro" id="IPR011051">
    <property type="entry name" value="RmlC_Cupin_sf"/>
</dbReference>
<dbReference type="InterPro" id="IPR013096">
    <property type="entry name" value="Cupin_2"/>
</dbReference>
<feature type="domain" description="HTH cro/C1-type" evidence="2">
    <location>
        <begin position="28"/>
        <end position="82"/>
    </location>
</feature>
<dbReference type="AlphaFoldDB" id="A0A6J4R4Q5"/>
<dbReference type="PANTHER" id="PTHR46797:SF1">
    <property type="entry name" value="METHYLPHOSPHONATE SYNTHASE"/>
    <property type="match status" value="1"/>
</dbReference>
<sequence>MWVKIVTVMENGFSERLGTELARVGLRLRALRQERGWRLEDLEERTGLSKAYLSRLESGERQPSLGALLKVAQAYGVTFSSLFEKEPEPRDCVVVRGTERPVRRGNGIFYTKLSEGSWTFNLQPLRVVVPAGREEGKLYRHEGEQWLYVLSGRLRLEIGDGVSVLEPGDAAHFDAERPHKLSAVGEQDAEILLVACAVPYLLLKSYL</sequence>
<evidence type="ECO:0000313" key="3">
    <source>
        <dbReference type="EMBL" id="CAA9458974.1"/>
    </source>
</evidence>
<dbReference type="GO" id="GO:0003700">
    <property type="term" value="F:DNA-binding transcription factor activity"/>
    <property type="evidence" value="ECO:0007669"/>
    <property type="project" value="TreeGrafter"/>
</dbReference>
<dbReference type="Pfam" id="PF07883">
    <property type="entry name" value="Cupin_2"/>
    <property type="match status" value="1"/>
</dbReference>
<evidence type="ECO:0000256" key="1">
    <source>
        <dbReference type="ARBA" id="ARBA00023125"/>
    </source>
</evidence>
<name>A0A6J4R4Q5_9ACTN</name>
<dbReference type="InterPro" id="IPR014710">
    <property type="entry name" value="RmlC-like_jellyroll"/>
</dbReference>
<dbReference type="CDD" id="cd00093">
    <property type="entry name" value="HTH_XRE"/>
    <property type="match status" value="1"/>
</dbReference>
<dbReference type="InterPro" id="IPR050807">
    <property type="entry name" value="TransReg_Diox_bact_type"/>
</dbReference>
<dbReference type="SUPFAM" id="SSF51182">
    <property type="entry name" value="RmlC-like cupins"/>
    <property type="match status" value="1"/>
</dbReference>
<proteinExistence type="predicted"/>
<gene>
    <name evidence="3" type="ORF">AVDCRST_MAG28-2861</name>
</gene>
<dbReference type="Pfam" id="PF01381">
    <property type="entry name" value="HTH_3"/>
    <property type="match status" value="1"/>
</dbReference>
<reference evidence="3" key="1">
    <citation type="submission" date="2020-02" db="EMBL/GenBank/DDBJ databases">
        <authorList>
            <person name="Meier V. D."/>
        </authorList>
    </citation>
    <scope>NUCLEOTIDE SEQUENCE</scope>
    <source>
        <strain evidence="3">AVDCRST_MAG28</strain>
    </source>
</reference>
<dbReference type="SMART" id="SM00530">
    <property type="entry name" value="HTH_XRE"/>
    <property type="match status" value="1"/>
</dbReference>
<organism evidence="3">
    <name type="scientific">uncultured Rubrobacteraceae bacterium</name>
    <dbReference type="NCBI Taxonomy" id="349277"/>
    <lineage>
        <taxon>Bacteria</taxon>
        <taxon>Bacillati</taxon>
        <taxon>Actinomycetota</taxon>
        <taxon>Rubrobacteria</taxon>
        <taxon>Rubrobacterales</taxon>
        <taxon>Rubrobacteraceae</taxon>
        <taxon>environmental samples</taxon>
    </lineage>
</organism>
<dbReference type="SUPFAM" id="SSF47413">
    <property type="entry name" value="lambda repressor-like DNA-binding domains"/>
    <property type="match status" value="1"/>
</dbReference>
<dbReference type="Gene3D" id="1.10.260.40">
    <property type="entry name" value="lambda repressor-like DNA-binding domains"/>
    <property type="match status" value="1"/>
</dbReference>
<dbReference type="GO" id="GO:0003677">
    <property type="term" value="F:DNA binding"/>
    <property type="evidence" value="ECO:0007669"/>
    <property type="project" value="UniProtKB-KW"/>
</dbReference>
<keyword evidence="1" id="KW-0238">DNA-binding</keyword>
<dbReference type="GO" id="GO:0005829">
    <property type="term" value="C:cytosol"/>
    <property type="evidence" value="ECO:0007669"/>
    <property type="project" value="TreeGrafter"/>
</dbReference>
<dbReference type="InterPro" id="IPR001387">
    <property type="entry name" value="Cro/C1-type_HTH"/>
</dbReference>
<dbReference type="PROSITE" id="PS50943">
    <property type="entry name" value="HTH_CROC1"/>
    <property type="match status" value="1"/>
</dbReference>